<evidence type="ECO:0000256" key="1">
    <source>
        <dbReference type="ARBA" id="ARBA00007637"/>
    </source>
</evidence>
<reference evidence="3 4" key="1">
    <citation type="submission" date="2018-12" db="EMBL/GenBank/DDBJ databases">
        <title>Rubrispira sanarue gen. nov., sp., nov., a member of the order Silvanigrellales, isolated from a brackish lake in Hamamatsu Japan.</title>
        <authorList>
            <person name="Maejima Y."/>
            <person name="Iino T."/>
            <person name="Muraguchi Y."/>
            <person name="Fukuda K."/>
            <person name="Nojiri H."/>
            <person name="Ohkuma M."/>
            <person name="Moriuchi R."/>
            <person name="Dohra H."/>
            <person name="Kimbara K."/>
            <person name="Shintani M."/>
        </authorList>
    </citation>
    <scope>NUCLEOTIDE SEQUENCE [LARGE SCALE GENOMIC DNA]</scope>
    <source>
        <strain evidence="3 4">RF1110005</strain>
    </source>
</reference>
<comment type="similarity">
    <text evidence="1">Belongs to the NAD(P)-dependent epimerase/dehydratase family.</text>
</comment>
<sequence>MTNTYGPRVRIKDAKQTFIDIWLRNIIEKKPIIIFGDGLQVRDLTYIDDLVDAFLLSAISNSDKSEIFNLGGEKISLLDLAKTFQSINPNCKYELQPFPIDRKAIDIGNYYADDSKIKKLLGWESKTNLFEGLKKCLDFYEENSHYYL</sequence>
<protein>
    <recommendedName>
        <fullName evidence="2">NAD-dependent epimerase/dehydratase domain-containing protein</fullName>
    </recommendedName>
</protein>
<gene>
    <name evidence="3" type="ORF">JCM31447_24960</name>
</gene>
<evidence type="ECO:0000259" key="2">
    <source>
        <dbReference type="Pfam" id="PF01370"/>
    </source>
</evidence>
<keyword evidence="4" id="KW-1185">Reference proteome</keyword>
<organism evidence="3 4">
    <name type="scientific">Fluviispira sanaruensis</name>
    <dbReference type="NCBI Taxonomy" id="2493639"/>
    <lineage>
        <taxon>Bacteria</taxon>
        <taxon>Pseudomonadati</taxon>
        <taxon>Bdellovibrionota</taxon>
        <taxon>Oligoflexia</taxon>
        <taxon>Silvanigrellales</taxon>
        <taxon>Silvanigrellaceae</taxon>
        <taxon>Fluviispira</taxon>
    </lineage>
</organism>
<proteinExistence type="inferred from homology"/>
<dbReference type="Pfam" id="PF01370">
    <property type="entry name" value="Epimerase"/>
    <property type="match status" value="1"/>
</dbReference>
<evidence type="ECO:0000313" key="4">
    <source>
        <dbReference type="Proteomes" id="UP000291236"/>
    </source>
</evidence>
<dbReference type="PRINTS" id="PR01713">
    <property type="entry name" value="NUCEPIMERASE"/>
</dbReference>
<evidence type="ECO:0000313" key="3">
    <source>
        <dbReference type="EMBL" id="BBH54039.1"/>
    </source>
</evidence>
<dbReference type="PANTHER" id="PTHR43000">
    <property type="entry name" value="DTDP-D-GLUCOSE 4,6-DEHYDRATASE-RELATED"/>
    <property type="match status" value="1"/>
</dbReference>
<dbReference type="InterPro" id="IPR036291">
    <property type="entry name" value="NAD(P)-bd_dom_sf"/>
</dbReference>
<name>A0A4P2VQ30_FLUSA</name>
<accession>A0A4P2VQ30</accession>
<dbReference type="AlphaFoldDB" id="A0A4P2VQ30"/>
<dbReference type="EMBL" id="AP019368">
    <property type="protein sequence ID" value="BBH54039.1"/>
    <property type="molecule type" value="Genomic_DNA"/>
</dbReference>
<feature type="domain" description="NAD-dependent epimerase/dehydratase" evidence="2">
    <location>
        <begin position="2"/>
        <end position="71"/>
    </location>
</feature>
<dbReference type="SUPFAM" id="SSF51735">
    <property type="entry name" value="NAD(P)-binding Rossmann-fold domains"/>
    <property type="match status" value="1"/>
</dbReference>
<dbReference type="Gene3D" id="3.40.50.720">
    <property type="entry name" value="NAD(P)-binding Rossmann-like Domain"/>
    <property type="match status" value="1"/>
</dbReference>
<dbReference type="KEGG" id="sbf:JCM31447_24960"/>
<dbReference type="Proteomes" id="UP000291236">
    <property type="component" value="Chromosome"/>
</dbReference>
<dbReference type="InterPro" id="IPR001509">
    <property type="entry name" value="Epimerase_deHydtase"/>
</dbReference>